<evidence type="ECO:0008006" key="3">
    <source>
        <dbReference type="Google" id="ProtNLM"/>
    </source>
</evidence>
<dbReference type="InterPro" id="IPR045423">
    <property type="entry name" value="DUF6510"/>
</dbReference>
<protein>
    <recommendedName>
        <fullName evidence="3">Hydrogenase maturation nickel metallochaperone HypA</fullName>
    </recommendedName>
</protein>
<name>A0A841C5A4_9ACTN</name>
<gene>
    <name evidence="1" type="ORF">F4553_007564</name>
</gene>
<keyword evidence="2" id="KW-1185">Reference proteome</keyword>
<evidence type="ECO:0000313" key="1">
    <source>
        <dbReference type="EMBL" id="MBB5874130.1"/>
    </source>
</evidence>
<comment type="caution">
    <text evidence="1">The sequence shown here is derived from an EMBL/GenBank/DDBJ whole genome shotgun (WGS) entry which is preliminary data.</text>
</comment>
<dbReference type="AlphaFoldDB" id="A0A841C5A4"/>
<dbReference type="EMBL" id="JACHMN010000003">
    <property type="protein sequence ID" value="MBB5874130.1"/>
    <property type="molecule type" value="Genomic_DNA"/>
</dbReference>
<dbReference type="RefSeq" id="WP_184845995.1">
    <property type="nucleotide sequence ID" value="NZ_JACHMN010000003.1"/>
</dbReference>
<reference evidence="1 2" key="1">
    <citation type="submission" date="2020-08" db="EMBL/GenBank/DDBJ databases">
        <title>Sequencing the genomes of 1000 actinobacteria strains.</title>
        <authorList>
            <person name="Klenk H.-P."/>
        </authorList>
    </citation>
    <scope>NUCLEOTIDE SEQUENCE [LARGE SCALE GENOMIC DNA]</scope>
    <source>
        <strain evidence="1 2">DSM 45362</strain>
    </source>
</reference>
<organism evidence="1 2">
    <name type="scientific">Allocatelliglobosispora scoriae</name>
    <dbReference type="NCBI Taxonomy" id="643052"/>
    <lineage>
        <taxon>Bacteria</taxon>
        <taxon>Bacillati</taxon>
        <taxon>Actinomycetota</taxon>
        <taxon>Actinomycetes</taxon>
        <taxon>Micromonosporales</taxon>
        <taxon>Micromonosporaceae</taxon>
        <taxon>Allocatelliglobosispora</taxon>
    </lineage>
</organism>
<dbReference type="Proteomes" id="UP000587527">
    <property type="component" value="Unassembled WGS sequence"/>
</dbReference>
<dbReference type="Pfam" id="PF20120">
    <property type="entry name" value="DUF6510"/>
    <property type="match status" value="1"/>
</dbReference>
<accession>A0A841C5A4</accession>
<evidence type="ECO:0000313" key="2">
    <source>
        <dbReference type="Proteomes" id="UP000587527"/>
    </source>
</evidence>
<sequence>MTDSYLDGNALAGPLGEIFTVDITVARSRCAGCGQTGPVAALRVYAQAPGLVARCAGCDEVVLRVVRDPAGAWLDLRGSFSLRIPLPSAE</sequence>
<proteinExistence type="predicted"/>